<organism evidence="1">
    <name type="scientific">Anguilla anguilla</name>
    <name type="common">European freshwater eel</name>
    <name type="synonym">Muraena anguilla</name>
    <dbReference type="NCBI Taxonomy" id="7936"/>
    <lineage>
        <taxon>Eukaryota</taxon>
        <taxon>Metazoa</taxon>
        <taxon>Chordata</taxon>
        <taxon>Craniata</taxon>
        <taxon>Vertebrata</taxon>
        <taxon>Euteleostomi</taxon>
        <taxon>Actinopterygii</taxon>
        <taxon>Neopterygii</taxon>
        <taxon>Teleostei</taxon>
        <taxon>Anguilliformes</taxon>
        <taxon>Anguillidae</taxon>
        <taxon>Anguilla</taxon>
    </lineage>
</organism>
<dbReference type="AlphaFoldDB" id="A0A0E9S9J1"/>
<name>A0A0E9S9J1_ANGAN</name>
<sequence>MPFCTDIAEYVVQLVIRLHEIYMKAENGKMYVYCL</sequence>
<proteinExistence type="predicted"/>
<protein>
    <submittedName>
        <fullName evidence="1">Uncharacterized protein</fullName>
    </submittedName>
</protein>
<dbReference type="EMBL" id="GBXM01071242">
    <property type="protein sequence ID" value="JAH37335.1"/>
    <property type="molecule type" value="Transcribed_RNA"/>
</dbReference>
<reference evidence="1" key="1">
    <citation type="submission" date="2014-11" db="EMBL/GenBank/DDBJ databases">
        <authorList>
            <person name="Amaro Gonzalez C."/>
        </authorList>
    </citation>
    <scope>NUCLEOTIDE SEQUENCE</scope>
</reference>
<evidence type="ECO:0000313" key="1">
    <source>
        <dbReference type="EMBL" id="JAH37335.1"/>
    </source>
</evidence>
<accession>A0A0E9S9J1</accession>
<reference evidence="1" key="2">
    <citation type="journal article" date="2015" name="Fish Shellfish Immunol.">
        <title>Early steps in the European eel (Anguilla anguilla)-Vibrio vulnificus interaction in the gills: Role of the RtxA13 toxin.</title>
        <authorList>
            <person name="Callol A."/>
            <person name="Pajuelo D."/>
            <person name="Ebbesson L."/>
            <person name="Teles M."/>
            <person name="MacKenzie S."/>
            <person name="Amaro C."/>
        </authorList>
    </citation>
    <scope>NUCLEOTIDE SEQUENCE</scope>
</reference>